<sequence>MTSFHANDSGGHLVALLVASTQTIRADICKHTPDPRRVAVVVLSRDRCVDAYKILRPVASSVSEVAEGSNLWNMWLVFSLVYYPSASGIRRLLCQRRRWNHVAALPALTRTSPCEVCMRLVYPHQYPCYRVPEIYTKSCRISTTRTTRTRPGPCR</sequence>
<name>A0A5C3PH32_9APHY</name>
<dbReference type="EMBL" id="ML211106">
    <property type="protein sequence ID" value="TFK88601.1"/>
    <property type="molecule type" value="Genomic_DNA"/>
</dbReference>
<dbReference type="InParanoid" id="A0A5C3PH32"/>
<keyword evidence="2" id="KW-1185">Reference proteome</keyword>
<evidence type="ECO:0000313" key="1">
    <source>
        <dbReference type="EMBL" id="TFK88601.1"/>
    </source>
</evidence>
<dbReference type="AlphaFoldDB" id="A0A5C3PH32"/>
<evidence type="ECO:0000313" key="2">
    <source>
        <dbReference type="Proteomes" id="UP000308197"/>
    </source>
</evidence>
<gene>
    <name evidence="1" type="ORF">K466DRAFT_65779</name>
</gene>
<organism evidence="1 2">
    <name type="scientific">Polyporus arcularius HHB13444</name>
    <dbReference type="NCBI Taxonomy" id="1314778"/>
    <lineage>
        <taxon>Eukaryota</taxon>
        <taxon>Fungi</taxon>
        <taxon>Dikarya</taxon>
        <taxon>Basidiomycota</taxon>
        <taxon>Agaricomycotina</taxon>
        <taxon>Agaricomycetes</taxon>
        <taxon>Polyporales</taxon>
        <taxon>Polyporaceae</taxon>
        <taxon>Polyporus</taxon>
    </lineage>
</organism>
<protein>
    <submittedName>
        <fullName evidence="1">Uncharacterized protein</fullName>
    </submittedName>
</protein>
<accession>A0A5C3PH32</accession>
<reference evidence="1 2" key="1">
    <citation type="journal article" date="2019" name="Nat. Ecol. Evol.">
        <title>Megaphylogeny resolves global patterns of mushroom evolution.</title>
        <authorList>
            <person name="Varga T."/>
            <person name="Krizsan K."/>
            <person name="Foldi C."/>
            <person name="Dima B."/>
            <person name="Sanchez-Garcia M."/>
            <person name="Sanchez-Ramirez S."/>
            <person name="Szollosi G.J."/>
            <person name="Szarkandi J.G."/>
            <person name="Papp V."/>
            <person name="Albert L."/>
            <person name="Andreopoulos W."/>
            <person name="Angelini C."/>
            <person name="Antonin V."/>
            <person name="Barry K.W."/>
            <person name="Bougher N.L."/>
            <person name="Buchanan P."/>
            <person name="Buyck B."/>
            <person name="Bense V."/>
            <person name="Catcheside P."/>
            <person name="Chovatia M."/>
            <person name="Cooper J."/>
            <person name="Damon W."/>
            <person name="Desjardin D."/>
            <person name="Finy P."/>
            <person name="Geml J."/>
            <person name="Haridas S."/>
            <person name="Hughes K."/>
            <person name="Justo A."/>
            <person name="Karasinski D."/>
            <person name="Kautmanova I."/>
            <person name="Kiss B."/>
            <person name="Kocsube S."/>
            <person name="Kotiranta H."/>
            <person name="LaButti K.M."/>
            <person name="Lechner B.E."/>
            <person name="Liimatainen K."/>
            <person name="Lipzen A."/>
            <person name="Lukacs Z."/>
            <person name="Mihaltcheva S."/>
            <person name="Morgado L.N."/>
            <person name="Niskanen T."/>
            <person name="Noordeloos M.E."/>
            <person name="Ohm R.A."/>
            <person name="Ortiz-Santana B."/>
            <person name="Ovrebo C."/>
            <person name="Racz N."/>
            <person name="Riley R."/>
            <person name="Savchenko A."/>
            <person name="Shiryaev A."/>
            <person name="Soop K."/>
            <person name="Spirin V."/>
            <person name="Szebenyi C."/>
            <person name="Tomsovsky M."/>
            <person name="Tulloss R.E."/>
            <person name="Uehling J."/>
            <person name="Grigoriev I.V."/>
            <person name="Vagvolgyi C."/>
            <person name="Papp T."/>
            <person name="Martin F.M."/>
            <person name="Miettinen O."/>
            <person name="Hibbett D.S."/>
            <person name="Nagy L.G."/>
        </authorList>
    </citation>
    <scope>NUCLEOTIDE SEQUENCE [LARGE SCALE GENOMIC DNA]</scope>
    <source>
        <strain evidence="1 2">HHB13444</strain>
    </source>
</reference>
<proteinExistence type="predicted"/>
<dbReference type="Proteomes" id="UP000308197">
    <property type="component" value="Unassembled WGS sequence"/>
</dbReference>